<protein>
    <recommendedName>
        <fullName evidence="2">precorrin-2 dehydrogenase</fullName>
        <ecNumber evidence="2">1.3.1.76</ecNumber>
    </recommendedName>
</protein>
<evidence type="ECO:0000256" key="6">
    <source>
        <dbReference type="ARBA" id="ARBA00047561"/>
    </source>
</evidence>
<dbReference type="Pfam" id="PF13241">
    <property type="entry name" value="NAD_binding_7"/>
    <property type="match status" value="1"/>
</dbReference>
<dbReference type="SUPFAM" id="SSF75615">
    <property type="entry name" value="Siroheme synthase middle domains-like"/>
    <property type="match status" value="1"/>
</dbReference>
<evidence type="ECO:0000256" key="2">
    <source>
        <dbReference type="ARBA" id="ARBA00012400"/>
    </source>
</evidence>
<evidence type="ECO:0000313" key="8">
    <source>
        <dbReference type="EMBL" id="SOB57279.1"/>
    </source>
</evidence>
<dbReference type="RefSeq" id="WP_097010569.1">
    <property type="nucleotide sequence ID" value="NZ_LT907975.1"/>
</dbReference>
<dbReference type="InterPro" id="IPR036291">
    <property type="entry name" value="NAD(P)-bd_dom_sf"/>
</dbReference>
<dbReference type="OrthoDB" id="9815856at2"/>
<dbReference type="PANTHER" id="PTHR35330:SF1">
    <property type="entry name" value="SIROHEME BIOSYNTHESIS PROTEIN MET8"/>
    <property type="match status" value="1"/>
</dbReference>
<gene>
    <name evidence="8" type="primary">cysG</name>
    <name evidence="8" type="ORF">DPRO_0399</name>
</gene>
<dbReference type="EMBL" id="LT907975">
    <property type="protein sequence ID" value="SOB57279.1"/>
    <property type="molecule type" value="Genomic_DNA"/>
</dbReference>
<dbReference type="GO" id="GO:0019354">
    <property type="term" value="P:siroheme biosynthetic process"/>
    <property type="evidence" value="ECO:0007669"/>
    <property type="project" value="UniProtKB-UniPathway"/>
</dbReference>
<dbReference type="NCBIfam" id="TIGR01470">
    <property type="entry name" value="cysG_Nterm"/>
    <property type="match status" value="1"/>
</dbReference>
<name>A0A2C8F461_9BACT</name>
<evidence type="ECO:0000259" key="7">
    <source>
        <dbReference type="Pfam" id="PF14824"/>
    </source>
</evidence>
<feature type="domain" description="Siroheme synthase central" evidence="7">
    <location>
        <begin position="121"/>
        <end position="147"/>
    </location>
</feature>
<comment type="catalytic activity">
    <reaction evidence="6">
        <text>precorrin-2 + NAD(+) = sirohydrochlorin + NADH + 2 H(+)</text>
        <dbReference type="Rhea" id="RHEA:15613"/>
        <dbReference type="ChEBI" id="CHEBI:15378"/>
        <dbReference type="ChEBI" id="CHEBI:57540"/>
        <dbReference type="ChEBI" id="CHEBI:57945"/>
        <dbReference type="ChEBI" id="CHEBI:58351"/>
        <dbReference type="ChEBI" id="CHEBI:58827"/>
        <dbReference type="EC" id="1.3.1.76"/>
    </reaction>
</comment>
<dbReference type="GO" id="GO:0004325">
    <property type="term" value="F:ferrochelatase activity"/>
    <property type="evidence" value="ECO:0007669"/>
    <property type="project" value="InterPro"/>
</dbReference>
<sequence length="225" mass="25036">MRYYPIFVNLKNKDCLVVGAGEVGKRKSQSLLEAGAKSVLILDTSAAVSGLKSILDMGNVQFESREFKESDLDGKFLVMACTSNQQVNGWISQLCEDREILCNIADQPEKSSFIVPATFKRGDLTMAMSTAGKSPAMARRIRRELQEKFGDEYAQMLTLMGRIRPLLLELGMDTQDNTTVFRELVNSNLLQALGKHDLDAAREILEESLPQSLYVNIPELLDGLI</sequence>
<evidence type="ECO:0000256" key="3">
    <source>
        <dbReference type="ARBA" id="ARBA00023002"/>
    </source>
</evidence>
<organism evidence="8 9">
    <name type="scientific">Pseudodesulfovibrio profundus</name>
    <dbReference type="NCBI Taxonomy" id="57320"/>
    <lineage>
        <taxon>Bacteria</taxon>
        <taxon>Pseudomonadati</taxon>
        <taxon>Thermodesulfobacteriota</taxon>
        <taxon>Desulfovibrionia</taxon>
        <taxon>Desulfovibrionales</taxon>
        <taxon>Desulfovibrionaceae</taxon>
    </lineage>
</organism>
<evidence type="ECO:0000313" key="9">
    <source>
        <dbReference type="Proteomes" id="UP000219215"/>
    </source>
</evidence>
<dbReference type="KEGG" id="pprf:DPRO_0399"/>
<dbReference type="SUPFAM" id="SSF51735">
    <property type="entry name" value="NAD(P)-binding Rossmann-fold domains"/>
    <property type="match status" value="1"/>
</dbReference>
<dbReference type="Gene3D" id="1.10.8.610">
    <property type="entry name" value="SirC, precorrin-2 dehydrogenase, C-terminal helical domain-like"/>
    <property type="match status" value="1"/>
</dbReference>
<evidence type="ECO:0000256" key="4">
    <source>
        <dbReference type="ARBA" id="ARBA00023027"/>
    </source>
</evidence>
<dbReference type="UniPathway" id="UPA00262">
    <property type="reaction ID" value="UER00222"/>
</dbReference>
<accession>A0A2C8F461</accession>
<dbReference type="InterPro" id="IPR028281">
    <property type="entry name" value="Sirohaem_synthase_central"/>
</dbReference>
<dbReference type="InterPro" id="IPR006367">
    <property type="entry name" value="Sirohaem_synthase_N"/>
</dbReference>
<dbReference type="AlphaFoldDB" id="A0A2C8F461"/>
<dbReference type="EC" id="1.3.1.76" evidence="2"/>
<keyword evidence="3" id="KW-0560">Oxidoreductase</keyword>
<comment type="pathway">
    <text evidence="1">Porphyrin-containing compound metabolism; siroheme biosynthesis; sirohydrochlorin from precorrin-2: step 1/1.</text>
</comment>
<keyword evidence="9" id="KW-1185">Reference proteome</keyword>
<keyword evidence="5" id="KW-0627">Porphyrin biosynthesis</keyword>
<dbReference type="Gene3D" id="3.40.50.720">
    <property type="entry name" value="NAD(P)-binding Rossmann-like Domain"/>
    <property type="match status" value="1"/>
</dbReference>
<evidence type="ECO:0000256" key="1">
    <source>
        <dbReference type="ARBA" id="ARBA00005010"/>
    </source>
</evidence>
<dbReference type="GO" id="GO:0043115">
    <property type="term" value="F:precorrin-2 dehydrogenase activity"/>
    <property type="evidence" value="ECO:0007669"/>
    <property type="project" value="UniProtKB-EC"/>
</dbReference>
<dbReference type="InterPro" id="IPR028161">
    <property type="entry name" value="Met8-like"/>
</dbReference>
<dbReference type="Proteomes" id="UP000219215">
    <property type="component" value="Chromosome DPRO"/>
</dbReference>
<evidence type="ECO:0000256" key="5">
    <source>
        <dbReference type="ARBA" id="ARBA00023244"/>
    </source>
</evidence>
<dbReference type="Pfam" id="PF14824">
    <property type="entry name" value="Sirohm_synth_M"/>
    <property type="match status" value="1"/>
</dbReference>
<keyword evidence="4" id="KW-0520">NAD</keyword>
<dbReference type="PANTHER" id="PTHR35330">
    <property type="entry name" value="SIROHEME BIOSYNTHESIS PROTEIN MET8"/>
    <property type="match status" value="1"/>
</dbReference>
<proteinExistence type="predicted"/>
<reference evidence="9" key="1">
    <citation type="submission" date="2017-09" db="EMBL/GenBank/DDBJ databases">
        <authorList>
            <person name="Regsiter A."/>
            <person name="William W."/>
        </authorList>
    </citation>
    <scope>NUCLEOTIDE SEQUENCE [LARGE SCALE GENOMIC DNA]</scope>
    <source>
        <strain evidence="9">500-1</strain>
    </source>
</reference>
<dbReference type="InterPro" id="IPR042518">
    <property type="entry name" value="SirC_C"/>
</dbReference>